<dbReference type="Gene3D" id="2.130.10.10">
    <property type="entry name" value="YVTN repeat-like/Quinoprotein amine dehydrogenase"/>
    <property type="match status" value="2"/>
</dbReference>
<sequence length="1085" mass="124941">MSQTELHTKVLYGLKTDVLNNAHFVTDSDVLYPVGNALAVHNFDRQKQRLLHLSDKRNVNIIALTPNKKYVALCETGDKPSISIYDLSQLKRKKSLVIPYDSPGVTKFSCIAFSFDNRYLAAITGEPDSTLLYYLWEKGKVESSLKLPNLDPESYINLISCNPGDTGIVSVAGPHTFKLLTVSETVWRPYGFSKADNLLISSLVWLNTDRLLFGTKDGRLFYLDNGDLKAIFIVRDLKVINLKTRDEFVITPSPELTSWPEEIRSLVSFPKGFAFGWGSGSLIVFQKENQHKFIKKQVFKVPSQVSTASGEDFYRINSLNINPSHNQLIVTTGWSQLFQAKLNDDSEDLEEELQILGQALHQGKISKVSMCAWKSVFMTCGASDRSVKLWDYESESLVMMKQYSEDIFSVSLHPVGLFCLISFTDKLRFMKILIDDLIPAKEFAIRCCRTMSFSQGGHLFAAVNGNVIQVYTTVTFAQRLVLKGHTGVIQEVVWFQSDLKLVTCGYEGAIYVWDISTGSRISETIIKNVKLHGVAVGLGAIFCIATDKKIREIRDSVVREINMEEDMMSLLVGKQNPLAFITCPGGAILFFNLQEQVKGEIRSYNVHCADVSDLSLANQEHVVISAAIDGSLCFWKVVGPEKVAVTYTTEVLIGKVDLEEKVLRIEELNRRIKELETENSYKLRQIEVKNCEKLKEINSGYYEAVQELLGRIEKMKEDRQSELNRINVEILRRQKENEEVIKEMESDYNNKLILEYDKYTALAKARNDMRKDFEDKMAELREVLLRERQQMARKFEEEIFEKTAEIEELQEEMAQVSREHEKVKAGIEMDADREIVEVRTEYEALLFEERGASLRLKGEAGVLRDRFEASRKDIDELKRELGSFKGEVEHYQKIVAEAEKDLLDLKSEVRERDGMIQEKERKIAELLRSNSELEKYKFVLNYKIKELKEKIEPREEEIKELKVKIEEMEVELVNLKKRNERLEIKALELKDKIAGAKKEGEVRARKVREVEKTLEKVRRDLVEAVEICDFKELRNWVKQMFQRYVGEEFRMNVRDGADVACEFERQREQLERTVESLRKQVYKKG</sequence>
<dbReference type="InterPro" id="IPR052993">
    <property type="entry name" value="CFA-57"/>
</dbReference>
<name>A0AAV7HUC4_COTGL</name>
<gene>
    <name evidence="3" type="ORF">KQX54_003177</name>
</gene>
<evidence type="ECO:0000256" key="1">
    <source>
        <dbReference type="PROSITE-ProRule" id="PRU00221"/>
    </source>
</evidence>
<organism evidence="3 4">
    <name type="scientific">Cotesia glomerata</name>
    <name type="common">Lepidopteran parasitic wasp</name>
    <name type="synonym">Apanteles glomeratus</name>
    <dbReference type="NCBI Taxonomy" id="32391"/>
    <lineage>
        <taxon>Eukaryota</taxon>
        <taxon>Metazoa</taxon>
        <taxon>Ecdysozoa</taxon>
        <taxon>Arthropoda</taxon>
        <taxon>Hexapoda</taxon>
        <taxon>Insecta</taxon>
        <taxon>Pterygota</taxon>
        <taxon>Neoptera</taxon>
        <taxon>Endopterygota</taxon>
        <taxon>Hymenoptera</taxon>
        <taxon>Apocrita</taxon>
        <taxon>Ichneumonoidea</taxon>
        <taxon>Braconidae</taxon>
        <taxon>Microgastrinae</taxon>
        <taxon>Cotesia</taxon>
    </lineage>
</organism>
<protein>
    <recommendedName>
        <fullName evidence="5">WD repeat-containing protein 65</fullName>
    </recommendedName>
</protein>
<feature type="coiled-coil region" evidence="2">
    <location>
        <begin position="770"/>
        <end position="826"/>
    </location>
</feature>
<feature type="repeat" description="WD" evidence="1">
    <location>
        <begin position="482"/>
        <end position="523"/>
    </location>
</feature>
<dbReference type="AlphaFoldDB" id="A0AAV7HUC4"/>
<feature type="repeat" description="WD" evidence="1">
    <location>
        <begin position="604"/>
        <end position="645"/>
    </location>
</feature>
<feature type="coiled-coil region" evidence="2">
    <location>
        <begin position="860"/>
        <end position="1027"/>
    </location>
</feature>
<evidence type="ECO:0000256" key="2">
    <source>
        <dbReference type="SAM" id="Coils"/>
    </source>
</evidence>
<dbReference type="EMBL" id="JAHXZJ010002982">
    <property type="protein sequence ID" value="KAH0534342.1"/>
    <property type="molecule type" value="Genomic_DNA"/>
</dbReference>
<keyword evidence="2" id="KW-0175">Coiled coil</keyword>
<keyword evidence="4" id="KW-1185">Reference proteome</keyword>
<dbReference type="PROSITE" id="PS50294">
    <property type="entry name" value="WD_REPEATS_REGION"/>
    <property type="match status" value="1"/>
</dbReference>
<dbReference type="PROSITE" id="PS50082">
    <property type="entry name" value="WD_REPEATS_2"/>
    <property type="match status" value="3"/>
</dbReference>
<dbReference type="InterPro" id="IPR011047">
    <property type="entry name" value="Quinoprotein_ADH-like_sf"/>
</dbReference>
<dbReference type="PANTHER" id="PTHR32215:SF0">
    <property type="entry name" value="CILIA- AND FLAGELLA-ASSOCIATED PROTEIN 57"/>
    <property type="match status" value="1"/>
</dbReference>
<dbReference type="InterPro" id="IPR001680">
    <property type="entry name" value="WD40_rpt"/>
</dbReference>
<reference evidence="3 4" key="1">
    <citation type="journal article" date="2021" name="J. Hered.">
        <title>A chromosome-level genome assembly of the parasitoid wasp, Cotesia glomerata (Hymenoptera: Braconidae).</title>
        <authorList>
            <person name="Pinto B.J."/>
            <person name="Weis J.J."/>
            <person name="Gamble T."/>
            <person name="Ode P.J."/>
            <person name="Paul R."/>
            <person name="Zaspel J.M."/>
        </authorList>
    </citation>
    <scope>NUCLEOTIDE SEQUENCE [LARGE SCALE GENOMIC DNA]</scope>
    <source>
        <strain evidence="3">CgM1</strain>
    </source>
</reference>
<comment type="caution">
    <text evidence="3">The sequence shown here is derived from an EMBL/GenBank/DDBJ whole genome shotgun (WGS) entry which is preliminary data.</text>
</comment>
<dbReference type="Pfam" id="PF00400">
    <property type="entry name" value="WD40"/>
    <property type="match status" value="1"/>
</dbReference>
<feature type="repeat" description="WD" evidence="1">
    <location>
        <begin position="377"/>
        <end position="400"/>
    </location>
</feature>
<dbReference type="InterPro" id="IPR015943">
    <property type="entry name" value="WD40/YVTN_repeat-like_dom_sf"/>
</dbReference>
<dbReference type="Gene3D" id="1.10.287.1490">
    <property type="match status" value="1"/>
</dbReference>
<proteinExistence type="predicted"/>
<dbReference type="SMART" id="SM00320">
    <property type="entry name" value="WD40"/>
    <property type="match status" value="3"/>
</dbReference>
<accession>A0AAV7HUC4</accession>
<dbReference type="PANTHER" id="PTHR32215">
    <property type="entry name" value="CILIA- AND FLAGELLA-ASSOCIATED PROTEIN 57"/>
    <property type="match status" value="1"/>
</dbReference>
<keyword evidence="1" id="KW-0853">WD repeat</keyword>
<evidence type="ECO:0008006" key="5">
    <source>
        <dbReference type="Google" id="ProtNLM"/>
    </source>
</evidence>
<dbReference type="Proteomes" id="UP000826195">
    <property type="component" value="Unassembled WGS sequence"/>
</dbReference>
<dbReference type="SUPFAM" id="SSF50998">
    <property type="entry name" value="Quinoprotein alcohol dehydrogenase-like"/>
    <property type="match status" value="1"/>
</dbReference>
<evidence type="ECO:0000313" key="4">
    <source>
        <dbReference type="Proteomes" id="UP000826195"/>
    </source>
</evidence>
<feature type="coiled-coil region" evidence="2">
    <location>
        <begin position="655"/>
        <end position="725"/>
    </location>
</feature>
<evidence type="ECO:0000313" key="3">
    <source>
        <dbReference type="EMBL" id="KAH0534342.1"/>
    </source>
</evidence>